<dbReference type="EMBL" id="FNPH01000001">
    <property type="protein sequence ID" value="SDY24802.1"/>
    <property type="molecule type" value="Genomic_DNA"/>
</dbReference>
<feature type="chain" id="PRO_5017382160" evidence="4">
    <location>
        <begin position="26"/>
        <end position="260"/>
    </location>
</feature>
<dbReference type="OrthoDB" id="3864432at2"/>
<protein>
    <submittedName>
        <fullName evidence="6">Polysaccharide deacetylase</fullName>
    </submittedName>
</protein>
<dbReference type="PANTHER" id="PTHR10587:SF133">
    <property type="entry name" value="CHITIN DEACETYLASE 1-RELATED"/>
    <property type="match status" value="1"/>
</dbReference>
<gene>
    <name evidence="6" type="ORF">SAMN05444365_1011193</name>
</gene>
<dbReference type="GO" id="GO:0005975">
    <property type="term" value="P:carbohydrate metabolic process"/>
    <property type="evidence" value="ECO:0007669"/>
    <property type="project" value="InterPro"/>
</dbReference>
<reference evidence="7" key="1">
    <citation type="submission" date="2016-10" db="EMBL/GenBank/DDBJ databases">
        <authorList>
            <person name="Varghese N."/>
            <person name="Submissions S."/>
        </authorList>
    </citation>
    <scope>NUCLEOTIDE SEQUENCE [LARGE SCALE GENOMIC DNA]</scope>
    <source>
        <strain evidence="7">DSM 45245</strain>
    </source>
</reference>
<accession>A0A1H3IBA9</accession>
<dbReference type="RefSeq" id="WP_091552215.1">
    <property type="nucleotide sequence ID" value="NZ_FNPH01000001.1"/>
</dbReference>
<dbReference type="CDD" id="cd10917">
    <property type="entry name" value="CE4_NodB_like_6s_7s"/>
    <property type="match status" value="1"/>
</dbReference>
<dbReference type="GO" id="GO:0016020">
    <property type="term" value="C:membrane"/>
    <property type="evidence" value="ECO:0007669"/>
    <property type="project" value="TreeGrafter"/>
</dbReference>
<dbReference type="PROSITE" id="PS51677">
    <property type="entry name" value="NODB"/>
    <property type="match status" value="1"/>
</dbReference>
<evidence type="ECO:0000313" key="6">
    <source>
        <dbReference type="EMBL" id="SDY24802.1"/>
    </source>
</evidence>
<evidence type="ECO:0000256" key="4">
    <source>
        <dbReference type="SAM" id="SignalP"/>
    </source>
</evidence>
<dbReference type="Proteomes" id="UP000242415">
    <property type="component" value="Unassembled WGS sequence"/>
</dbReference>
<evidence type="ECO:0000256" key="1">
    <source>
        <dbReference type="ARBA" id="ARBA00022723"/>
    </source>
</evidence>
<evidence type="ECO:0000256" key="3">
    <source>
        <dbReference type="SAM" id="MobiDB-lite"/>
    </source>
</evidence>
<proteinExistence type="predicted"/>
<dbReference type="GO" id="GO:0016810">
    <property type="term" value="F:hydrolase activity, acting on carbon-nitrogen (but not peptide) bonds"/>
    <property type="evidence" value="ECO:0007669"/>
    <property type="project" value="InterPro"/>
</dbReference>
<feature type="compositionally biased region" description="Pro residues" evidence="3">
    <location>
        <begin position="44"/>
        <end position="53"/>
    </location>
</feature>
<evidence type="ECO:0000259" key="5">
    <source>
        <dbReference type="PROSITE" id="PS51677"/>
    </source>
</evidence>
<dbReference type="AlphaFoldDB" id="A0A1H3IBA9"/>
<dbReference type="InterPro" id="IPR011330">
    <property type="entry name" value="Glyco_hydro/deAcase_b/a-brl"/>
</dbReference>
<keyword evidence="1" id="KW-0479">Metal-binding</keyword>
<dbReference type="SUPFAM" id="SSF88713">
    <property type="entry name" value="Glycoside hydrolase/deacetylase"/>
    <property type="match status" value="1"/>
</dbReference>
<organism evidence="6 7">
    <name type="scientific">Micromonospora pattaloongensis</name>
    <dbReference type="NCBI Taxonomy" id="405436"/>
    <lineage>
        <taxon>Bacteria</taxon>
        <taxon>Bacillati</taxon>
        <taxon>Actinomycetota</taxon>
        <taxon>Actinomycetes</taxon>
        <taxon>Micromonosporales</taxon>
        <taxon>Micromonosporaceae</taxon>
        <taxon>Micromonospora</taxon>
    </lineage>
</organism>
<feature type="region of interest" description="Disordered" evidence="3">
    <location>
        <begin position="34"/>
        <end position="73"/>
    </location>
</feature>
<dbReference type="STRING" id="405436.SAMN05444365_1011193"/>
<keyword evidence="7" id="KW-1185">Reference proteome</keyword>
<dbReference type="InterPro" id="IPR050248">
    <property type="entry name" value="Polysacc_deacetylase_ArnD"/>
</dbReference>
<evidence type="ECO:0000313" key="7">
    <source>
        <dbReference type="Proteomes" id="UP000242415"/>
    </source>
</evidence>
<keyword evidence="4" id="KW-0732">Signal</keyword>
<evidence type="ECO:0000256" key="2">
    <source>
        <dbReference type="ARBA" id="ARBA00022801"/>
    </source>
</evidence>
<dbReference type="PANTHER" id="PTHR10587">
    <property type="entry name" value="GLYCOSYL TRANSFERASE-RELATED"/>
    <property type="match status" value="1"/>
</dbReference>
<dbReference type="Gene3D" id="3.20.20.370">
    <property type="entry name" value="Glycoside hydrolase/deacetylase"/>
    <property type="match status" value="1"/>
</dbReference>
<keyword evidence="2" id="KW-0378">Hydrolase</keyword>
<dbReference type="GO" id="GO:0046872">
    <property type="term" value="F:metal ion binding"/>
    <property type="evidence" value="ECO:0007669"/>
    <property type="project" value="UniProtKB-KW"/>
</dbReference>
<name>A0A1H3IBA9_9ACTN</name>
<dbReference type="Pfam" id="PF01522">
    <property type="entry name" value="Polysacc_deac_1"/>
    <property type="match status" value="1"/>
</dbReference>
<sequence>MHRRTPAVAGVVALILLLAAPWALAADASGRAEHTRHRAVARPVPTPTTPPKPGQAAAVPQRVTGPFGTQRTTGRKQVALTFDDGPDPVWTPKLLDQLRTAKVSATFCVIGTQVRRHPALVARIVREGHTLCNHSWRHEFNLGKLPAATIRADLVRTNREIQRAVPGAKIRYFRQPGGKWTARVVAVARELGMIPLGWDVDPRDWAKPGAKAIRTRVVQQARPGSIVLLHDGGGNRKGTLAACPTVIAALRQKYGITQLR</sequence>
<feature type="domain" description="NodB homology" evidence="5">
    <location>
        <begin position="76"/>
        <end position="259"/>
    </location>
</feature>
<dbReference type="InterPro" id="IPR002509">
    <property type="entry name" value="NODB_dom"/>
</dbReference>
<feature type="signal peptide" evidence="4">
    <location>
        <begin position="1"/>
        <end position="25"/>
    </location>
</feature>